<dbReference type="EC" id="2.7.11.1" evidence="1"/>
<dbReference type="PANTHER" id="PTHR43289:SF6">
    <property type="entry name" value="SERINE_THREONINE-PROTEIN KINASE NEKL-3"/>
    <property type="match status" value="1"/>
</dbReference>
<accession>A0A518H303</accession>
<dbReference type="GO" id="GO:0004674">
    <property type="term" value="F:protein serine/threonine kinase activity"/>
    <property type="evidence" value="ECO:0007669"/>
    <property type="project" value="UniProtKB-KW"/>
</dbReference>
<sequence length="925" mass="100025">MSTDPKRVKEIFLEAAELPDEAARAAFLDRACGEDADLRARVEALLRSHDPAGSFLGTPAAAAADPGLAATLAYSASTGQHHAATLPGDEAHRGDGDEPLTFLAPSTRPDSLGRIGHYEVLQVLGRGGFGIVFRAFDDVLHRVVAVKVLAPQLAATSPARKRFLREARSSAQVRHENVVRVYEVSEQPLPYLAMEFIPGETLQQRLDRVGPVEPAEVVRVGRQIAEGLAAAHAQGLIHRDIKPGNILLEGGAGRVRITDFGLARAADDASISQSGIIAGTPMYMAPEQAKGETLDQRADLFSLGSVLYQMAAGRPPFRANNVVAVLKRVAEDTPRDIREIIPETPQWLCDIIASLHAKDPAGRFQTAREVADLLADCEAQLKASSKLEDFSRIPGRKSASSGKRKRVAAAAALLLPVIALGVTESTGVTKLFRGSTTTDRIRDGGDPRGRPDGGRPNDAPPERVALEFDGVNDYVATPLLYDGSTPLTVEATVRITEWPVHKKHSHSEIVGCTQLAGFGLGTSKEGFYFSAFIGTNYVTAYTPGDDRYLNRPIKLAGIIEGQNLRLFVDGKQIARNAFEDQFKPSPEEISLGTSPGSGMPNDGNGYDWAGTMYGVRISNTARYTGDYDASAPLTADRNTMALYRFDEGSGDVLHDTSGNGRHGKIVGARWVNAGVPRIGPSPDAKTPPAVAPFTDADVQRIAALPAAEQVEEVRMELVRRNPGFDGTVEHKIEGGVVTELRINTDKVSDIAPIRVFNALQVLDCSGTPTPDWRRNGQLADLTPLKGMNLTGLTHLNLGWTKVDDASMVYFKDCKALMSLILTGTQVTDTELAHFKDCKDLTELGLDGTQVSDAGLAHFKGCKKLTLLHIENTRVTDLSLLRGMPLKELSCDFQPERDAEILRSIQTLEKINDKPAAEFWKDVEKK</sequence>
<evidence type="ECO:0000313" key="10">
    <source>
        <dbReference type="EMBL" id="QDV35218.1"/>
    </source>
</evidence>
<dbReference type="Gene3D" id="1.10.510.10">
    <property type="entry name" value="Transferase(Phosphotransferase) domain 1"/>
    <property type="match status" value="1"/>
</dbReference>
<feature type="domain" description="Protein kinase" evidence="9">
    <location>
        <begin position="118"/>
        <end position="375"/>
    </location>
</feature>
<evidence type="ECO:0000256" key="8">
    <source>
        <dbReference type="SAM" id="MobiDB-lite"/>
    </source>
</evidence>
<evidence type="ECO:0000256" key="5">
    <source>
        <dbReference type="ARBA" id="ARBA00022777"/>
    </source>
</evidence>
<evidence type="ECO:0000256" key="2">
    <source>
        <dbReference type="ARBA" id="ARBA00022527"/>
    </source>
</evidence>
<evidence type="ECO:0000256" key="6">
    <source>
        <dbReference type="ARBA" id="ARBA00022840"/>
    </source>
</evidence>
<reference evidence="10 11" key="1">
    <citation type="submission" date="2019-02" db="EMBL/GenBank/DDBJ databases">
        <title>Deep-cultivation of Planctomycetes and their phenomic and genomic characterization uncovers novel biology.</title>
        <authorList>
            <person name="Wiegand S."/>
            <person name="Jogler M."/>
            <person name="Boedeker C."/>
            <person name="Pinto D."/>
            <person name="Vollmers J."/>
            <person name="Rivas-Marin E."/>
            <person name="Kohn T."/>
            <person name="Peeters S.H."/>
            <person name="Heuer A."/>
            <person name="Rast P."/>
            <person name="Oberbeckmann S."/>
            <person name="Bunk B."/>
            <person name="Jeske O."/>
            <person name="Meyerdierks A."/>
            <person name="Storesund J.E."/>
            <person name="Kallscheuer N."/>
            <person name="Luecker S."/>
            <person name="Lage O.M."/>
            <person name="Pohl T."/>
            <person name="Merkel B.J."/>
            <person name="Hornburger P."/>
            <person name="Mueller R.-W."/>
            <person name="Bruemmer F."/>
            <person name="Labrenz M."/>
            <person name="Spormann A.M."/>
            <person name="Op den Camp H."/>
            <person name="Overmann J."/>
            <person name="Amann R."/>
            <person name="Jetten M.S.M."/>
            <person name="Mascher T."/>
            <person name="Medema M.H."/>
            <person name="Devos D.P."/>
            <person name="Kaster A.-K."/>
            <person name="Ovreas L."/>
            <person name="Rohde M."/>
            <person name="Galperin M.Y."/>
            <person name="Jogler C."/>
        </authorList>
    </citation>
    <scope>NUCLEOTIDE SEQUENCE [LARGE SCALE GENOMIC DNA]</scope>
    <source>
        <strain evidence="10 11">ElP</strain>
    </source>
</reference>
<dbReference type="InterPro" id="IPR013320">
    <property type="entry name" value="ConA-like_dom_sf"/>
</dbReference>
<keyword evidence="3 10" id="KW-0808">Transferase</keyword>
<feature type="region of interest" description="Disordered" evidence="8">
    <location>
        <begin position="433"/>
        <end position="461"/>
    </location>
</feature>
<evidence type="ECO:0000256" key="3">
    <source>
        <dbReference type="ARBA" id="ARBA00022679"/>
    </source>
</evidence>
<dbReference type="AlphaFoldDB" id="A0A518H303"/>
<dbReference type="InterPro" id="IPR008271">
    <property type="entry name" value="Ser/Thr_kinase_AS"/>
</dbReference>
<dbReference type="Proteomes" id="UP000317835">
    <property type="component" value="Chromosome"/>
</dbReference>
<name>A0A518H303_9BACT</name>
<protein>
    <recommendedName>
        <fullName evidence="1">non-specific serine/threonine protein kinase</fullName>
        <ecNumber evidence="1">2.7.11.1</ecNumber>
    </recommendedName>
</protein>
<dbReference type="InterPro" id="IPR032675">
    <property type="entry name" value="LRR_dom_sf"/>
</dbReference>
<dbReference type="Pfam" id="PF13385">
    <property type="entry name" value="Laminin_G_3"/>
    <property type="match status" value="1"/>
</dbReference>
<dbReference type="EMBL" id="CP036426">
    <property type="protein sequence ID" value="QDV35218.1"/>
    <property type="molecule type" value="Genomic_DNA"/>
</dbReference>
<evidence type="ECO:0000256" key="1">
    <source>
        <dbReference type="ARBA" id="ARBA00012513"/>
    </source>
</evidence>
<evidence type="ECO:0000256" key="7">
    <source>
        <dbReference type="PROSITE-ProRule" id="PRU10141"/>
    </source>
</evidence>
<dbReference type="InterPro" id="IPR000719">
    <property type="entry name" value="Prot_kinase_dom"/>
</dbReference>
<gene>
    <name evidence="10" type="primary">prkC_15</name>
    <name evidence="10" type="ORF">ElP_31210</name>
</gene>
<dbReference type="RefSeq" id="WP_197447002.1">
    <property type="nucleotide sequence ID" value="NZ_CP036426.1"/>
</dbReference>
<evidence type="ECO:0000256" key="4">
    <source>
        <dbReference type="ARBA" id="ARBA00022741"/>
    </source>
</evidence>
<dbReference type="SUPFAM" id="SSF52047">
    <property type="entry name" value="RNI-like"/>
    <property type="match status" value="1"/>
</dbReference>
<dbReference type="Gene3D" id="3.30.200.20">
    <property type="entry name" value="Phosphorylase Kinase, domain 1"/>
    <property type="match status" value="1"/>
</dbReference>
<dbReference type="PROSITE" id="PS00108">
    <property type="entry name" value="PROTEIN_KINASE_ST"/>
    <property type="match status" value="1"/>
</dbReference>
<dbReference type="PROSITE" id="PS00107">
    <property type="entry name" value="PROTEIN_KINASE_ATP"/>
    <property type="match status" value="1"/>
</dbReference>
<keyword evidence="5 10" id="KW-0418">Kinase</keyword>
<organism evidence="10 11">
    <name type="scientific">Tautonia plasticadhaerens</name>
    <dbReference type="NCBI Taxonomy" id="2527974"/>
    <lineage>
        <taxon>Bacteria</taxon>
        <taxon>Pseudomonadati</taxon>
        <taxon>Planctomycetota</taxon>
        <taxon>Planctomycetia</taxon>
        <taxon>Isosphaerales</taxon>
        <taxon>Isosphaeraceae</taxon>
        <taxon>Tautonia</taxon>
    </lineage>
</organism>
<dbReference type="SMART" id="SM00220">
    <property type="entry name" value="S_TKc"/>
    <property type="match status" value="1"/>
</dbReference>
<dbReference type="Gene3D" id="3.80.10.10">
    <property type="entry name" value="Ribonuclease Inhibitor"/>
    <property type="match status" value="1"/>
</dbReference>
<proteinExistence type="predicted"/>
<dbReference type="PANTHER" id="PTHR43289">
    <property type="entry name" value="MITOGEN-ACTIVATED PROTEIN KINASE KINASE KINASE 20-RELATED"/>
    <property type="match status" value="1"/>
</dbReference>
<keyword evidence="6 7" id="KW-0067">ATP-binding</keyword>
<keyword evidence="4 7" id="KW-0547">Nucleotide-binding</keyword>
<dbReference type="GO" id="GO:0005524">
    <property type="term" value="F:ATP binding"/>
    <property type="evidence" value="ECO:0007669"/>
    <property type="project" value="UniProtKB-UniRule"/>
</dbReference>
<dbReference type="Pfam" id="PF00069">
    <property type="entry name" value="Pkinase"/>
    <property type="match status" value="1"/>
</dbReference>
<dbReference type="Gene3D" id="2.60.120.200">
    <property type="match status" value="1"/>
</dbReference>
<feature type="binding site" evidence="7">
    <location>
        <position position="147"/>
    </location>
    <ligand>
        <name>ATP</name>
        <dbReference type="ChEBI" id="CHEBI:30616"/>
    </ligand>
</feature>
<dbReference type="FunFam" id="1.10.510.10:FF:000021">
    <property type="entry name" value="Serine/threonine protein kinase"/>
    <property type="match status" value="1"/>
</dbReference>
<dbReference type="PROSITE" id="PS50011">
    <property type="entry name" value="PROTEIN_KINASE_DOM"/>
    <property type="match status" value="1"/>
</dbReference>
<dbReference type="CDD" id="cd14014">
    <property type="entry name" value="STKc_PknB_like"/>
    <property type="match status" value="1"/>
</dbReference>
<dbReference type="KEGG" id="tpla:ElP_31210"/>
<dbReference type="InterPro" id="IPR017441">
    <property type="entry name" value="Protein_kinase_ATP_BS"/>
</dbReference>
<dbReference type="SUPFAM" id="SSF49899">
    <property type="entry name" value="Concanavalin A-like lectins/glucanases"/>
    <property type="match status" value="1"/>
</dbReference>
<feature type="compositionally biased region" description="Basic and acidic residues" evidence="8">
    <location>
        <begin position="439"/>
        <end position="461"/>
    </location>
</feature>
<evidence type="ECO:0000259" key="9">
    <source>
        <dbReference type="PROSITE" id="PS50011"/>
    </source>
</evidence>
<dbReference type="SUPFAM" id="SSF56112">
    <property type="entry name" value="Protein kinase-like (PK-like)"/>
    <property type="match status" value="1"/>
</dbReference>
<dbReference type="InterPro" id="IPR011009">
    <property type="entry name" value="Kinase-like_dom_sf"/>
</dbReference>
<keyword evidence="11" id="KW-1185">Reference proteome</keyword>
<evidence type="ECO:0000313" key="11">
    <source>
        <dbReference type="Proteomes" id="UP000317835"/>
    </source>
</evidence>
<keyword evidence="2" id="KW-0723">Serine/threonine-protein kinase</keyword>